<evidence type="ECO:0000313" key="2">
    <source>
        <dbReference type="Proteomes" id="UP000622638"/>
    </source>
</evidence>
<protein>
    <submittedName>
        <fullName evidence="1">Uncharacterized protein</fullName>
    </submittedName>
</protein>
<sequence>MPGAEAGTAEDGQTKAEGSWLVEAVVERGNLWQAYERVMRHKGAAASMD</sequence>
<dbReference type="Proteomes" id="UP000622638">
    <property type="component" value="Unassembled WGS sequence"/>
</dbReference>
<proteinExistence type="predicted"/>
<accession>A0ABQ1LIC3</accession>
<organism evidence="1 2">
    <name type="scientific">Pseudoduganella buxea</name>
    <dbReference type="NCBI Taxonomy" id="1949069"/>
    <lineage>
        <taxon>Bacteria</taxon>
        <taxon>Pseudomonadati</taxon>
        <taxon>Pseudomonadota</taxon>
        <taxon>Betaproteobacteria</taxon>
        <taxon>Burkholderiales</taxon>
        <taxon>Oxalobacteraceae</taxon>
        <taxon>Telluria group</taxon>
        <taxon>Pseudoduganella</taxon>
    </lineage>
</organism>
<gene>
    <name evidence="1" type="ORF">GCM10011572_52250</name>
</gene>
<keyword evidence="2" id="KW-1185">Reference proteome</keyword>
<evidence type="ECO:0000313" key="1">
    <source>
        <dbReference type="EMBL" id="GGC24260.1"/>
    </source>
</evidence>
<name>A0ABQ1LIC3_9BURK</name>
<reference evidence="2" key="1">
    <citation type="journal article" date="2019" name="Int. J. Syst. Evol. Microbiol.">
        <title>The Global Catalogue of Microorganisms (GCM) 10K type strain sequencing project: providing services to taxonomists for standard genome sequencing and annotation.</title>
        <authorList>
            <consortium name="The Broad Institute Genomics Platform"/>
            <consortium name="The Broad Institute Genome Sequencing Center for Infectious Disease"/>
            <person name="Wu L."/>
            <person name="Ma J."/>
        </authorList>
    </citation>
    <scope>NUCLEOTIDE SEQUENCE [LARGE SCALE GENOMIC DNA]</scope>
    <source>
        <strain evidence="2">CGMCC 1.15931</strain>
    </source>
</reference>
<dbReference type="EMBL" id="BMKG01000041">
    <property type="protein sequence ID" value="GGC24260.1"/>
    <property type="molecule type" value="Genomic_DNA"/>
</dbReference>
<comment type="caution">
    <text evidence="1">The sequence shown here is derived from an EMBL/GenBank/DDBJ whole genome shotgun (WGS) entry which is preliminary data.</text>
</comment>